<proteinExistence type="predicted"/>
<sequence>MKATCTNAKGNHHGTFLDTIGQTKLDGKAIRFSNQLRFVLGLIRQPLPLRWEF</sequence>
<accession>A0ABW4YP97</accession>
<dbReference type="RefSeq" id="WP_377774801.1">
    <property type="nucleotide sequence ID" value="NZ_JBHUHO010000041.1"/>
</dbReference>
<comment type="caution">
    <text evidence="1">The sequence shown here is derived from an EMBL/GenBank/DDBJ whole genome shotgun (WGS) entry which is preliminary data.</text>
</comment>
<protein>
    <submittedName>
        <fullName evidence="1">Uncharacterized protein</fullName>
    </submittedName>
</protein>
<keyword evidence="2" id="KW-1185">Reference proteome</keyword>
<reference evidence="2" key="1">
    <citation type="journal article" date="2019" name="Int. J. Syst. Evol. Microbiol.">
        <title>The Global Catalogue of Microorganisms (GCM) 10K type strain sequencing project: providing services to taxonomists for standard genome sequencing and annotation.</title>
        <authorList>
            <consortium name="The Broad Institute Genomics Platform"/>
            <consortium name="The Broad Institute Genome Sequencing Center for Infectious Disease"/>
            <person name="Wu L."/>
            <person name="Ma J."/>
        </authorList>
    </citation>
    <scope>NUCLEOTIDE SEQUENCE [LARGE SCALE GENOMIC DNA]</scope>
    <source>
        <strain evidence="2">GH52</strain>
    </source>
</reference>
<dbReference type="Proteomes" id="UP001597362">
    <property type="component" value="Unassembled WGS sequence"/>
</dbReference>
<dbReference type="EMBL" id="JBHUHO010000041">
    <property type="protein sequence ID" value="MFD2117550.1"/>
    <property type="molecule type" value="Genomic_DNA"/>
</dbReference>
<evidence type="ECO:0000313" key="1">
    <source>
        <dbReference type="EMBL" id="MFD2117550.1"/>
    </source>
</evidence>
<gene>
    <name evidence="1" type="ORF">ACFSJH_17605</name>
</gene>
<name>A0ABW4YP97_9BACL</name>
<evidence type="ECO:0000313" key="2">
    <source>
        <dbReference type="Proteomes" id="UP001597362"/>
    </source>
</evidence>
<organism evidence="1 2">
    <name type="scientific">Paenibacillus yanchengensis</name>
    <dbReference type="NCBI Taxonomy" id="2035833"/>
    <lineage>
        <taxon>Bacteria</taxon>
        <taxon>Bacillati</taxon>
        <taxon>Bacillota</taxon>
        <taxon>Bacilli</taxon>
        <taxon>Bacillales</taxon>
        <taxon>Paenibacillaceae</taxon>
        <taxon>Paenibacillus</taxon>
    </lineage>
</organism>